<sequence>MKTALIFAVATLGFAVSVAWAAEAPPRTELPLQPARISAPAATAPSARTQRAPAAPAARPQSVDQRSPATPGSAAPDTLCACTGGDHFA</sequence>
<evidence type="ECO:0000313" key="4">
    <source>
        <dbReference type="Proteomes" id="UP001056201"/>
    </source>
</evidence>
<feature type="signal peptide" evidence="2">
    <location>
        <begin position="1"/>
        <end position="21"/>
    </location>
</feature>
<evidence type="ECO:0000313" key="3">
    <source>
        <dbReference type="EMBL" id="URI10752.1"/>
    </source>
</evidence>
<feature type="region of interest" description="Disordered" evidence="1">
    <location>
        <begin position="29"/>
        <end position="89"/>
    </location>
</feature>
<feature type="compositionally biased region" description="Low complexity" evidence="1">
    <location>
        <begin position="33"/>
        <end position="62"/>
    </location>
</feature>
<protein>
    <submittedName>
        <fullName evidence="3">Uncharacterized protein</fullName>
    </submittedName>
</protein>
<keyword evidence="2" id="KW-0732">Signal</keyword>
<evidence type="ECO:0000256" key="1">
    <source>
        <dbReference type="SAM" id="MobiDB-lite"/>
    </source>
</evidence>
<organism evidence="3 4">
    <name type="scientific">Aquincola tertiaricarbonis</name>
    <dbReference type="NCBI Taxonomy" id="391953"/>
    <lineage>
        <taxon>Bacteria</taxon>
        <taxon>Pseudomonadati</taxon>
        <taxon>Pseudomonadota</taxon>
        <taxon>Betaproteobacteria</taxon>
        <taxon>Burkholderiales</taxon>
        <taxon>Sphaerotilaceae</taxon>
        <taxon>Aquincola</taxon>
    </lineage>
</organism>
<name>A0ABY4SFS2_AQUTE</name>
<gene>
    <name evidence="3" type="ORF">MW290_17335</name>
</gene>
<proteinExistence type="predicted"/>
<dbReference type="RefSeq" id="WP_250198956.1">
    <property type="nucleotide sequence ID" value="NZ_CP097636.1"/>
</dbReference>
<dbReference type="EMBL" id="CP097636">
    <property type="protein sequence ID" value="URI10752.1"/>
    <property type="molecule type" value="Genomic_DNA"/>
</dbReference>
<evidence type="ECO:0000256" key="2">
    <source>
        <dbReference type="SAM" id="SignalP"/>
    </source>
</evidence>
<feature type="chain" id="PRO_5046329089" evidence="2">
    <location>
        <begin position="22"/>
        <end position="89"/>
    </location>
</feature>
<keyword evidence="4" id="KW-1185">Reference proteome</keyword>
<accession>A0ABY4SFS2</accession>
<reference evidence="3" key="1">
    <citation type="submission" date="2022-05" db="EMBL/GenBank/DDBJ databases">
        <title>An RpoN-dependent PEP-CTERM gene is involved in floc formation of an Aquincola tertiaricarbonis strain.</title>
        <authorList>
            <person name="Qiu D."/>
            <person name="Xia M."/>
        </authorList>
    </citation>
    <scope>NUCLEOTIDE SEQUENCE</scope>
    <source>
        <strain evidence="3">RN12</strain>
    </source>
</reference>
<dbReference type="Proteomes" id="UP001056201">
    <property type="component" value="Chromosome 2"/>
</dbReference>